<name>A0A1T4VDM4_9BACT</name>
<evidence type="ECO:0000259" key="5">
    <source>
        <dbReference type="Pfam" id="PF00389"/>
    </source>
</evidence>
<proteinExistence type="inferred from homology"/>
<evidence type="ECO:0000259" key="6">
    <source>
        <dbReference type="Pfam" id="PF02826"/>
    </source>
</evidence>
<keyword evidence="8" id="KW-1185">Reference proteome</keyword>
<dbReference type="Pfam" id="PF02826">
    <property type="entry name" value="2-Hacid_dh_C"/>
    <property type="match status" value="1"/>
</dbReference>
<dbReference type="Gene3D" id="3.40.50.720">
    <property type="entry name" value="NAD(P)-binding Rossmann-like Domain"/>
    <property type="match status" value="2"/>
</dbReference>
<dbReference type="CDD" id="cd12162">
    <property type="entry name" value="2-Hacid_dh_4"/>
    <property type="match status" value="1"/>
</dbReference>
<dbReference type="PROSITE" id="PS00671">
    <property type="entry name" value="D_2_HYDROXYACID_DH_3"/>
    <property type="match status" value="1"/>
</dbReference>
<keyword evidence="2 4" id="KW-0560">Oxidoreductase</keyword>
<keyword evidence="3" id="KW-0520">NAD</keyword>
<dbReference type="PROSITE" id="PS00670">
    <property type="entry name" value="D_2_HYDROXYACID_DH_2"/>
    <property type="match status" value="1"/>
</dbReference>
<dbReference type="STRING" id="1121442.SAMN02745702_00071"/>
<reference evidence="7 8" key="1">
    <citation type="submission" date="2017-02" db="EMBL/GenBank/DDBJ databases">
        <authorList>
            <person name="Peterson S.W."/>
        </authorList>
    </citation>
    <scope>NUCLEOTIDE SEQUENCE [LARGE SCALE GENOMIC DNA]</scope>
    <source>
        <strain evidence="7 8">DSM 18034</strain>
    </source>
</reference>
<dbReference type="GO" id="GO:0016616">
    <property type="term" value="F:oxidoreductase activity, acting on the CH-OH group of donors, NAD or NADP as acceptor"/>
    <property type="evidence" value="ECO:0007669"/>
    <property type="project" value="InterPro"/>
</dbReference>
<dbReference type="PANTHER" id="PTHR43761:SF1">
    <property type="entry name" value="D-ISOMER SPECIFIC 2-HYDROXYACID DEHYDROGENASE CATALYTIC DOMAIN-CONTAINING PROTEIN-RELATED"/>
    <property type="match status" value="1"/>
</dbReference>
<evidence type="ECO:0000313" key="8">
    <source>
        <dbReference type="Proteomes" id="UP000189733"/>
    </source>
</evidence>
<evidence type="ECO:0000313" key="7">
    <source>
        <dbReference type="EMBL" id="SKA63064.1"/>
    </source>
</evidence>
<dbReference type="InterPro" id="IPR050418">
    <property type="entry name" value="D-iso_2-hydroxyacid_DH_PdxB"/>
</dbReference>
<dbReference type="EMBL" id="FUYA01000001">
    <property type="protein sequence ID" value="SKA63064.1"/>
    <property type="molecule type" value="Genomic_DNA"/>
</dbReference>
<dbReference type="OrthoDB" id="9793626at2"/>
<evidence type="ECO:0000256" key="4">
    <source>
        <dbReference type="RuleBase" id="RU003719"/>
    </source>
</evidence>
<protein>
    <submittedName>
        <fullName evidence="7">Glycerate dehydrogenase</fullName>
    </submittedName>
</protein>
<feature type="domain" description="D-isomer specific 2-hydroxyacid dehydrogenase NAD-binding" evidence="6">
    <location>
        <begin position="107"/>
        <end position="287"/>
    </location>
</feature>
<evidence type="ECO:0000256" key="3">
    <source>
        <dbReference type="ARBA" id="ARBA00023027"/>
    </source>
</evidence>
<feature type="domain" description="D-isomer specific 2-hydroxyacid dehydrogenase catalytic" evidence="5">
    <location>
        <begin position="18"/>
        <end position="318"/>
    </location>
</feature>
<sequence length="324" mass="35327">MKIVVLDGFTLNPGDNPWSALQELGDVEVFDRTDAEDVLERSEGAEVIVTNKVVLNAETIASLPELKCIAVSATGYDCVDISAAAERGIPVCNIPGYGTNAVAQFVMALLMELNHRIEIHDQSVKAGEWTSNQDWCYWKSPQIELTGQTMGIIGYGAIGSRVGELAHAFGMKVMASTRSQKPKPDMRHFEWASMEEVFEKADVITLHCPLTSENTEFINAKLLARMKSNAVLINTARGKLVNEADLAEALNTGVIRGAGLDVVSTEPVQPDNPLLKAKNCIVTPHIAWASLTARNNLMRMLVSNVKAYVDGRPSHVVNEKLLAK</sequence>
<accession>A0A1T4VDM4</accession>
<dbReference type="InterPro" id="IPR029753">
    <property type="entry name" value="D-isomer_DH_CS"/>
</dbReference>
<dbReference type="PANTHER" id="PTHR43761">
    <property type="entry name" value="D-ISOMER SPECIFIC 2-HYDROXYACID DEHYDROGENASE FAMILY PROTEIN (AFU_ORTHOLOGUE AFUA_1G13630)"/>
    <property type="match status" value="1"/>
</dbReference>
<dbReference type="InterPro" id="IPR036291">
    <property type="entry name" value="NAD(P)-bd_dom_sf"/>
</dbReference>
<evidence type="ECO:0000256" key="2">
    <source>
        <dbReference type="ARBA" id="ARBA00023002"/>
    </source>
</evidence>
<evidence type="ECO:0000256" key="1">
    <source>
        <dbReference type="ARBA" id="ARBA00005854"/>
    </source>
</evidence>
<dbReference type="Proteomes" id="UP000189733">
    <property type="component" value="Unassembled WGS sequence"/>
</dbReference>
<gene>
    <name evidence="7" type="ORF">SAMN02745702_00071</name>
</gene>
<dbReference type="AlphaFoldDB" id="A0A1T4VDM4"/>
<dbReference type="FunFam" id="3.40.50.720:FF:000203">
    <property type="entry name" value="D-3-phosphoglycerate dehydrogenase (SerA)"/>
    <property type="match status" value="1"/>
</dbReference>
<dbReference type="RefSeq" id="WP_078683403.1">
    <property type="nucleotide sequence ID" value="NZ_FUYA01000001.1"/>
</dbReference>
<dbReference type="SUPFAM" id="SSF51735">
    <property type="entry name" value="NAD(P)-binding Rossmann-fold domains"/>
    <property type="match status" value="1"/>
</dbReference>
<dbReference type="GO" id="GO:0051287">
    <property type="term" value="F:NAD binding"/>
    <property type="evidence" value="ECO:0007669"/>
    <property type="project" value="InterPro"/>
</dbReference>
<comment type="similarity">
    <text evidence="1 4">Belongs to the D-isomer specific 2-hydroxyacid dehydrogenase family.</text>
</comment>
<dbReference type="SUPFAM" id="SSF52283">
    <property type="entry name" value="Formate/glycerate dehydrogenase catalytic domain-like"/>
    <property type="match status" value="1"/>
</dbReference>
<dbReference type="InterPro" id="IPR006139">
    <property type="entry name" value="D-isomer_2_OHA_DH_cat_dom"/>
</dbReference>
<dbReference type="Pfam" id="PF00389">
    <property type="entry name" value="2-Hacid_dh"/>
    <property type="match status" value="1"/>
</dbReference>
<organism evidence="7 8">
    <name type="scientific">Desulfobaculum bizertense DSM 18034</name>
    <dbReference type="NCBI Taxonomy" id="1121442"/>
    <lineage>
        <taxon>Bacteria</taxon>
        <taxon>Pseudomonadati</taxon>
        <taxon>Thermodesulfobacteriota</taxon>
        <taxon>Desulfovibrionia</taxon>
        <taxon>Desulfovibrionales</taxon>
        <taxon>Desulfovibrionaceae</taxon>
        <taxon>Desulfobaculum</taxon>
    </lineage>
</organism>
<dbReference type="InterPro" id="IPR006140">
    <property type="entry name" value="D-isomer_DH_NAD-bd"/>
</dbReference>